<dbReference type="PANTHER" id="PTHR11820:SF100">
    <property type="entry name" value="FUMARYLACETOACETATE HYDROLASE FAMILY PROTEIN (AFU_ORTHOLOGUE AFUA_4G01490)"/>
    <property type="match status" value="1"/>
</dbReference>
<dbReference type="InterPro" id="IPR036663">
    <property type="entry name" value="Fumarylacetoacetase_C_sf"/>
</dbReference>
<reference evidence="4 5" key="1">
    <citation type="journal article" date="2017" name="Mycologia">
        <title>Bifiguratus adelaidae, gen. et sp. nov., a new member of Mucoromycotina in endophytic and soil-dwelling habitats.</title>
        <authorList>
            <person name="Torres-Cruz T.J."/>
            <person name="Billingsley Tobias T.L."/>
            <person name="Almatruk M."/>
            <person name="Hesse C."/>
            <person name="Kuske C.R."/>
            <person name="Desiro A."/>
            <person name="Benucci G.M."/>
            <person name="Bonito G."/>
            <person name="Stajich J.E."/>
            <person name="Dunlap C."/>
            <person name="Arnold A.E."/>
            <person name="Porras-Alfaro A."/>
        </authorList>
    </citation>
    <scope>NUCLEOTIDE SEQUENCE [LARGE SCALE GENOMIC DNA]</scope>
    <source>
        <strain evidence="4 5">AZ0501</strain>
    </source>
</reference>
<dbReference type="Gene3D" id="3.90.850.10">
    <property type="entry name" value="Fumarylacetoacetase-like, C-terminal domain"/>
    <property type="match status" value="2"/>
</dbReference>
<dbReference type="SUPFAM" id="SSF56529">
    <property type="entry name" value="FAH"/>
    <property type="match status" value="1"/>
</dbReference>
<dbReference type="Pfam" id="PF01557">
    <property type="entry name" value="FAA_hydrolase"/>
    <property type="match status" value="1"/>
</dbReference>
<evidence type="ECO:0000313" key="5">
    <source>
        <dbReference type="Proteomes" id="UP000242875"/>
    </source>
</evidence>
<evidence type="ECO:0000313" key="4">
    <source>
        <dbReference type="EMBL" id="OZJ01621.1"/>
    </source>
</evidence>
<feature type="domain" description="Fumarylacetoacetase-like C-terminal" evidence="3">
    <location>
        <begin position="129"/>
        <end position="260"/>
    </location>
</feature>
<name>A0A261XTD3_9FUNG</name>
<dbReference type="GO" id="GO:0046872">
    <property type="term" value="F:metal ion binding"/>
    <property type="evidence" value="ECO:0007669"/>
    <property type="project" value="UniProtKB-KW"/>
</dbReference>
<organism evidence="4 5">
    <name type="scientific">Bifiguratus adelaidae</name>
    <dbReference type="NCBI Taxonomy" id="1938954"/>
    <lineage>
        <taxon>Eukaryota</taxon>
        <taxon>Fungi</taxon>
        <taxon>Fungi incertae sedis</taxon>
        <taxon>Mucoromycota</taxon>
        <taxon>Mucoromycotina</taxon>
        <taxon>Endogonomycetes</taxon>
        <taxon>Endogonales</taxon>
        <taxon>Endogonales incertae sedis</taxon>
        <taxon>Bifiguratus</taxon>
    </lineage>
</organism>
<keyword evidence="5" id="KW-1185">Reference proteome</keyword>
<comment type="caution">
    <text evidence="4">The sequence shown here is derived from an EMBL/GenBank/DDBJ whole genome shotgun (WGS) entry which is preliminary data.</text>
</comment>
<dbReference type="AlphaFoldDB" id="A0A261XTD3"/>
<gene>
    <name evidence="4" type="ORF">BZG36_05532</name>
</gene>
<dbReference type="Proteomes" id="UP000242875">
    <property type="component" value="Unassembled WGS sequence"/>
</dbReference>
<accession>A0A261XTD3</accession>
<sequence>MAPVWNKLIRFIGADNDIHYGEPIMDMSKPEVTVDKLLESNKLKAKIITGDVFSASTVVTDQVIKVVHLLAPLSREQIPIIKFAEGGRTPPPYPSIFIKPSNALADAFQDIPIPSIAQETLDYEGELAVIANDISNRMWQRDPKYAGSVPQWCFSKGFDKFGPIGPVIVSAKILGDPPGLELTTRVNNEVRQSTNISDLLFHVPEIISFISQGTTLEKGTIIMTGTPAGVVMGMKTPLYLKDGDVEEVEISGIGKIANHVTFAHAGSGMTTV</sequence>
<evidence type="ECO:0000256" key="1">
    <source>
        <dbReference type="ARBA" id="ARBA00010211"/>
    </source>
</evidence>
<dbReference type="OrthoDB" id="411064at2759"/>
<comment type="similarity">
    <text evidence="1">Belongs to the FAH family.</text>
</comment>
<dbReference type="GO" id="GO:0003824">
    <property type="term" value="F:catalytic activity"/>
    <property type="evidence" value="ECO:0007669"/>
    <property type="project" value="InterPro"/>
</dbReference>
<dbReference type="PANTHER" id="PTHR11820">
    <property type="entry name" value="ACYLPYRUVASE"/>
    <property type="match status" value="1"/>
</dbReference>
<evidence type="ECO:0000256" key="2">
    <source>
        <dbReference type="ARBA" id="ARBA00022723"/>
    </source>
</evidence>
<evidence type="ECO:0000259" key="3">
    <source>
        <dbReference type="Pfam" id="PF01557"/>
    </source>
</evidence>
<protein>
    <recommendedName>
        <fullName evidence="3">Fumarylacetoacetase-like C-terminal domain-containing protein</fullName>
    </recommendedName>
</protein>
<keyword evidence="2" id="KW-0479">Metal-binding</keyword>
<proteinExistence type="inferred from homology"/>
<dbReference type="InterPro" id="IPR011234">
    <property type="entry name" value="Fumarylacetoacetase-like_C"/>
</dbReference>
<dbReference type="EMBL" id="MVBO01000284">
    <property type="protein sequence ID" value="OZJ01621.1"/>
    <property type="molecule type" value="Genomic_DNA"/>
</dbReference>